<organism evidence="1">
    <name type="scientific">bioreactor metagenome</name>
    <dbReference type="NCBI Taxonomy" id="1076179"/>
    <lineage>
        <taxon>unclassified sequences</taxon>
        <taxon>metagenomes</taxon>
        <taxon>ecological metagenomes</taxon>
    </lineage>
</organism>
<sequence>MFSLDFFFMNIFLQSQQNLTGIYRFGEIIGNFAANSHIHEIFLLTFRNHDQGHIRMNFLNQRNGFQSAQTRHVFIQEDDVKTFFFTQIHRIFAIGCRNHLISFFFQKKHIDFQQVNFIISP</sequence>
<protein>
    <submittedName>
        <fullName evidence="1">Uncharacterized protein</fullName>
    </submittedName>
</protein>
<name>A0A644WJ36_9ZZZZ</name>
<gene>
    <name evidence="1" type="ORF">SDC9_49854</name>
</gene>
<proteinExistence type="predicted"/>
<dbReference type="AlphaFoldDB" id="A0A644WJ36"/>
<accession>A0A644WJ36</accession>
<comment type="caution">
    <text evidence="1">The sequence shown here is derived from an EMBL/GenBank/DDBJ whole genome shotgun (WGS) entry which is preliminary data.</text>
</comment>
<dbReference type="EMBL" id="VSSQ01000966">
    <property type="protein sequence ID" value="MPM03587.1"/>
    <property type="molecule type" value="Genomic_DNA"/>
</dbReference>
<reference evidence="1" key="1">
    <citation type="submission" date="2019-08" db="EMBL/GenBank/DDBJ databases">
        <authorList>
            <person name="Kucharzyk K."/>
            <person name="Murdoch R.W."/>
            <person name="Higgins S."/>
            <person name="Loffler F."/>
        </authorList>
    </citation>
    <scope>NUCLEOTIDE SEQUENCE</scope>
</reference>
<evidence type="ECO:0000313" key="1">
    <source>
        <dbReference type="EMBL" id="MPM03587.1"/>
    </source>
</evidence>